<evidence type="ECO:0000313" key="8">
    <source>
        <dbReference type="Proteomes" id="UP001202961"/>
    </source>
</evidence>
<feature type="transmembrane region" description="Helical" evidence="6">
    <location>
        <begin position="106"/>
        <end position="127"/>
    </location>
</feature>
<evidence type="ECO:0000256" key="3">
    <source>
        <dbReference type="ARBA" id="ARBA00022692"/>
    </source>
</evidence>
<proteinExistence type="inferred from homology"/>
<organism evidence="7 8">
    <name type="scientific">Aporhodopirellula aestuarii</name>
    <dbReference type="NCBI Taxonomy" id="2950107"/>
    <lineage>
        <taxon>Bacteria</taxon>
        <taxon>Pseudomonadati</taxon>
        <taxon>Planctomycetota</taxon>
        <taxon>Planctomycetia</taxon>
        <taxon>Pirellulales</taxon>
        <taxon>Pirellulaceae</taxon>
        <taxon>Aporhodopirellula</taxon>
    </lineage>
</organism>
<feature type="transmembrane region" description="Helical" evidence="6">
    <location>
        <begin position="82"/>
        <end position="100"/>
    </location>
</feature>
<evidence type="ECO:0000256" key="4">
    <source>
        <dbReference type="ARBA" id="ARBA00022989"/>
    </source>
</evidence>
<protein>
    <submittedName>
        <fullName evidence="7">Tryptophan-rich sensory protein</fullName>
    </submittedName>
</protein>
<dbReference type="Gene3D" id="1.20.1260.100">
    <property type="entry name" value="TspO/MBR protein"/>
    <property type="match status" value="1"/>
</dbReference>
<keyword evidence="5 6" id="KW-0472">Membrane</keyword>
<dbReference type="RefSeq" id="WP_250929712.1">
    <property type="nucleotide sequence ID" value="NZ_JAMQBK010000039.1"/>
</dbReference>
<sequence>MTNRYRWFGLAVFIAICLGAGGLGAIATTPEIGNWYKTIEKPSWNPPGYVFGPVWTTLYIMMAVAAWLVWKPAGFKPAKIPLMLFGVQLILNVAWSWIFFSQHQSGWAFAEIVVLWSAIVATTVAFFRSSKLAGWLMVPYLVWVSFASVLNYAIWRLN</sequence>
<comment type="caution">
    <text evidence="7">The sequence shown here is derived from an EMBL/GenBank/DDBJ whole genome shotgun (WGS) entry which is preliminary data.</text>
</comment>
<comment type="subcellular location">
    <subcellularLocation>
        <location evidence="1">Membrane</location>
        <topology evidence="1">Multi-pass membrane protein</topology>
    </subcellularLocation>
</comment>
<feature type="transmembrane region" description="Helical" evidence="6">
    <location>
        <begin position="48"/>
        <end position="70"/>
    </location>
</feature>
<dbReference type="CDD" id="cd15904">
    <property type="entry name" value="TSPO_MBR"/>
    <property type="match status" value="1"/>
</dbReference>
<dbReference type="Proteomes" id="UP001202961">
    <property type="component" value="Unassembled WGS sequence"/>
</dbReference>
<dbReference type="PANTHER" id="PTHR10057:SF0">
    <property type="entry name" value="TRANSLOCATOR PROTEIN"/>
    <property type="match status" value="1"/>
</dbReference>
<dbReference type="InterPro" id="IPR038330">
    <property type="entry name" value="TspO/MBR-related_sf"/>
</dbReference>
<dbReference type="PANTHER" id="PTHR10057">
    <property type="entry name" value="PERIPHERAL-TYPE BENZODIAZEPINE RECEPTOR"/>
    <property type="match status" value="1"/>
</dbReference>
<reference evidence="7 8" key="1">
    <citation type="journal article" date="2022" name="Syst. Appl. Microbiol.">
        <title>Rhodopirellula aestuarii sp. nov., a novel member of the genus Rhodopirellula isolated from brackish sediments collected in the Tagus River estuary, Portugal.</title>
        <authorList>
            <person name="Vitorino I.R."/>
            <person name="Klimek D."/>
            <person name="Calusinska M."/>
            <person name="Lobo-da-Cunha A."/>
            <person name="Vasconcelos V."/>
            <person name="Lage O.M."/>
        </authorList>
    </citation>
    <scope>NUCLEOTIDE SEQUENCE [LARGE SCALE GENOMIC DNA]</scope>
    <source>
        <strain evidence="7 8">ICT_H3.1</strain>
    </source>
</reference>
<keyword evidence="8" id="KW-1185">Reference proteome</keyword>
<comment type="similarity">
    <text evidence="2">Belongs to the TspO/BZRP family.</text>
</comment>
<evidence type="ECO:0000256" key="2">
    <source>
        <dbReference type="ARBA" id="ARBA00007524"/>
    </source>
</evidence>
<dbReference type="InterPro" id="IPR004307">
    <property type="entry name" value="TspO_MBR"/>
</dbReference>
<accession>A0ABT0U593</accession>
<name>A0ABT0U593_9BACT</name>
<keyword evidence="3 6" id="KW-0812">Transmembrane</keyword>
<dbReference type="PIRSF" id="PIRSF005859">
    <property type="entry name" value="PBR"/>
    <property type="match status" value="1"/>
</dbReference>
<keyword evidence="4 6" id="KW-1133">Transmembrane helix</keyword>
<gene>
    <name evidence="7" type="ORF">NB063_15890</name>
</gene>
<feature type="transmembrane region" description="Helical" evidence="6">
    <location>
        <begin position="134"/>
        <end position="155"/>
    </location>
</feature>
<dbReference type="Pfam" id="PF03073">
    <property type="entry name" value="TspO_MBR"/>
    <property type="match status" value="1"/>
</dbReference>
<evidence type="ECO:0000256" key="6">
    <source>
        <dbReference type="SAM" id="Phobius"/>
    </source>
</evidence>
<dbReference type="EMBL" id="JAMQBK010000039">
    <property type="protein sequence ID" value="MCM2372087.1"/>
    <property type="molecule type" value="Genomic_DNA"/>
</dbReference>
<evidence type="ECO:0000256" key="5">
    <source>
        <dbReference type="ARBA" id="ARBA00023136"/>
    </source>
</evidence>
<evidence type="ECO:0000313" key="7">
    <source>
        <dbReference type="EMBL" id="MCM2372087.1"/>
    </source>
</evidence>
<evidence type="ECO:0000256" key="1">
    <source>
        <dbReference type="ARBA" id="ARBA00004141"/>
    </source>
</evidence>